<evidence type="ECO:0000256" key="9">
    <source>
        <dbReference type="SAM" id="MobiDB-lite"/>
    </source>
</evidence>
<comment type="catalytic activity">
    <reaction evidence="8">
        <text>L-seryl-[protein] + ATP = O-phospho-L-seryl-[protein] + ADP + H(+)</text>
        <dbReference type="Rhea" id="RHEA:17989"/>
        <dbReference type="Rhea" id="RHEA-COMP:9863"/>
        <dbReference type="Rhea" id="RHEA-COMP:11604"/>
        <dbReference type="ChEBI" id="CHEBI:15378"/>
        <dbReference type="ChEBI" id="CHEBI:29999"/>
        <dbReference type="ChEBI" id="CHEBI:30616"/>
        <dbReference type="ChEBI" id="CHEBI:83421"/>
        <dbReference type="ChEBI" id="CHEBI:456216"/>
        <dbReference type="EC" id="2.7.11.1"/>
    </reaction>
</comment>
<keyword evidence="12" id="KW-1185">Reference proteome</keyword>
<dbReference type="InterPro" id="IPR011009">
    <property type="entry name" value="Kinase-like_dom_sf"/>
</dbReference>
<evidence type="ECO:0000259" key="10">
    <source>
        <dbReference type="PROSITE" id="PS50011"/>
    </source>
</evidence>
<dbReference type="PROSITE" id="PS00108">
    <property type="entry name" value="PROTEIN_KINASE_ST"/>
    <property type="match status" value="1"/>
</dbReference>
<dbReference type="InterPro" id="IPR008271">
    <property type="entry name" value="Ser/Thr_kinase_AS"/>
</dbReference>
<name>A0A5N6L1R9_9ROSI</name>
<dbReference type="GO" id="GO:0005737">
    <property type="term" value="C:cytoplasm"/>
    <property type="evidence" value="ECO:0007669"/>
    <property type="project" value="TreeGrafter"/>
</dbReference>
<dbReference type="Gene3D" id="1.10.510.10">
    <property type="entry name" value="Transferase(Phosphotransferase) domain 1"/>
    <property type="match status" value="1"/>
</dbReference>
<dbReference type="OrthoDB" id="539158at2759"/>
<proteinExistence type="predicted"/>
<evidence type="ECO:0000256" key="3">
    <source>
        <dbReference type="ARBA" id="ARBA00022679"/>
    </source>
</evidence>
<evidence type="ECO:0000313" key="11">
    <source>
        <dbReference type="EMBL" id="KAB8542099.1"/>
    </source>
</evidence>
<evidence type="ECO:0000256" key="7">
    <source>
        <dbReference type="ARBA" id="ARBA00047899"/>
    </source>
</evidence>
<dbReference type="GO" id="GO:0007095">
    <property type="term" value="P:mitotic G2 DNA damage checkpoint signaling"/>
    <property type="evidence" value="ECO:0007669"/>
    <property type="project" value="TreeGrafter"/>
</dbReference>
<dbReference type="Proteomes" id="UP000327013">
    <property type="component" value="Unassembled WGS sequence"/>
</dbReference>
<dbReference type="AlphaFoldDB" id="A0A5N6L1R9"/>
<dbReference type="GO" id="GO:0005524">
    <property type="term" value="F:ATP binding"/>
    <property type="evidence" value="ECO:0007669"/>
    <property type="project" value="UniProtKB-KW"/>
</dbReference>
<evidence type="ECO:0000256" key="8">
    <source>
        <dbReference type="ARBA" id="ARBA00048679"/>
    </source>
</evidence>
<organism evidence="11 12">
    <name type="scientific">Carpinus fangiana</name>
    <dbReference type="NCBI Taxonomy" id="176857"/>
    <lineage>
        <taxon>Eukaryota</taxon>
        <taxon>Viridiplantae</taxon>
        <taxon>Streptophyta</taxon>
        <taxon>Embryophyta</taxon>
        <taxon>Tracheophyta</taxon>
        <taxon>Spermatophyta</taxon>
        <taxon>Magnoliopsida</taxon>
        <taxon>eudicotyledons</taxon>
        <taxon>Gunneridae</taxon>
        <taxon>Pentapetalae</taxon>
        <taxon>rosids</taxon>
        <taxon>fabids</taxon>
        <taxon>Fagales</taxon>
        <taxon>Betulaceae</taxon>
        <taxon>Carpinus</taxon>
    </lineage>
</organism>
<dbReference type="GO" id="GO:0004674">
    <property type="term" value="F:protein serine/threonine kinase activity"/>
    <property type="evidence" value="ECO:0007669"/>
    <property type="project" value="UniProtKB-KW"/>
</dbReference>
<evidence type="ECO:0000256" key="4">
    <source>
        <dbReference type="ARBA" id="ARBA00022741"/>
    </source>
</evidence>
<feature type="domain" description="Protein kinase" evidence="10">
    <location>
        <begin position="1"/>
        <end position="188"/>
    </location>
</feature>
<evidence type="ECO:0000256" key="5">
    <source>
        <dbReference type="ARBA" id="ARBA00022777"/>
    </source>
</evidence>
<dbReference type="SMART" id="SM00220">
    <property type="entry name" value="S_TKc"/>
    <property type="match status" value="1"/>
</dbReference>
<sequence length="442" mass="49098">MELADGDLFDKIEADSGVGQDISHFYFAQLISAVSYMHSMDVAHRDIKPENLLLADGDLKLADFGLAVLFGYKGQKKLCTTVCGSPPYMAPEVVPRGGFNGQKTEPYAANRADIWSCGIVLFVLLVGNTPWDEPTRNSYEYNDYIENGPVDELWSRIPRAAISLLKGMLKVDPAARMTLEEVRRHPWFTRSNPHLSPSGRAANPVGLATQMLESLHIDFDADPLAPSQRQQPQSQPDIMELDGGDGAGRLALTQPETPVVEAMFDWEQPARAAVVQDGVSASQPVQGAYGRDATLGMASQLADRYMDDPALSQFAPTPSVPYSLTQQARRFRDIMPEQSFARFMSFMDFPLLMPLLCEALGRLNIQASVHIGDGSTSMKQYIQVKTRDTRNCLLVGVIMVEKLEEQVLEVRFMKNKGDPLEWRRLFKKVAVLCKDGIIRPEA</sequence>
<feature type="region of interest" description="Disordered" evidence="9">
    <location>
        <begin position="223"/>
        <end position="251"/>
    </location>
</feature>
<keyword evidence="2" id="KW-0723">Serine/threonine-protein kinase</keyword>
<reference evidence="11 12" key="1">
    <citation type="submission" date="2019-06" db="EMBL/GenBank/DDBJ databases">
        <title>A chromosomal-level reference genome of Carpinus fangiana (Coryloideae, Betulaceae).</title>
        <authorList>
            <person name="Yang X."/>
            <person name="Wang Z."/>
            <person name="Zhang L."/>
            <person name="Hao G."/>
            <person name="Liu J."/>
            <person name="Yang Y."/>
        </authorList>
    </citation>
    <scope>NUCLEOTIDE SEQUENCE [LARGE SCALE GENOMIC DNA]</scope>
    <source>
        <strain evidence="11">Cfa_2016G</strain>
        <tissue evidence="11">Leaf</tissue>
    </source>
</reference>
<evidence type="ECO:0000256" key="6">
    <source>
        <dbReference type="ARBA" id="ARBA00022840"/>
    </source>
</evidence>
<keyword evidence="6" id="KW-0067">ATP-binding</keyword>
<evidence type="ECO:0000256" key="2">
    <source>
        <dbReference type="ARBA" id="ARBA00022527"/>
    </source>
</evidence>
<gene>
    <name evidence="11" type="ORF">FH972_025562</name>
</gene>
<dbReference type="PROSITE" id="PS50011">
    <property type="entry name" value="PROTEIN_KINASE_DOM"/>
    <property type="match status" value="1"/>
</dbReference>
<dbReference type="GO" id="GO:0035861">
    <property type="term" value="C:site of double-strand break"/>
    <property type="evidence" value="ECO:0007669"/>
    <property type="project" value="TreeGrafter"/>
</dbReference>
<keyword evidence="5" id="KW-0418">Kinase</keyword>
<keyword evidence="4" id="KW-0547">Nucleotide-binding</keyword>
<evidence type="ECO:0000313" key="12">
    <source>
        <dbReference type="Proteomes" id="UP000327013"/>
    </source>
</evidence>
<dbReference type="PANTHER" id="PTHR43895">
    <property type="entry name" value="CALCIUM/CALMODULIN-DEPENDENT PROTEIN KINASE KINASE-RELATED"/>
    <property type="match status" value="1"/>
</dbReference>
<feature type="compositionally biased region" description="Low complexity" evidence="9">
    <location>
        <begin position="226"/>
        <end position="236"/>
    </location>
</feature>
<dbReference type="EMBL" id="VIBQ01000059">
    <property type="protein sequence ID" value="KAB8542099.1"/>
    <property type="molecule type" value="Genomic_DNA"/>
</dbReference>
<dbReference type="EC" id="2.7.11.1" evidence="1"/>
<dbReference type="Pfam" id="PF00069">
    <property type="entry name" value="Pkinase"/>
    <property type="match status" value="1"/>
</dbReference>
<dbReference type="GO" id="GO:0005634">
    <property type="term" value="C:nucleus"/>
    <property type="evidence" value="ECO:0007669"/>
    <property type="project" value="TreeGrafter"/>
</dbReference>
<dbReference type="InterPro" id="IPR000719">
    <property type="entry name" value="Prot_kinase_dom"/>
</dbReference>
<keyword evidence="3" id="KW-0808">Transferase</keyword>
<evidence type="ECO:0000256" key="1">
    <source>
        <dbReference type="ARBA" id="ARBA00012513"/>
    </source>
</evidence>
<comment type="catalytic activity">
    <reaction evidence="7">
        <text>L-threonyl-[protein] + ATP = O-phospho-L-threonyl-[protein] + ADP + H(+)</text>
        <dbReference type="Rhea" id="RHEA:46608"/>
        <dbReference type="Rhea" id="RHEA-COMP:11060"/>
        <dbReference type="Rhea" id="RHEA-COMP:11605"/>
        <dbReference type="ChEBI" id="CHEBI:15378"/>
        <dbReference type="ChEBI" id="CHEBI:30013"/>
        <dbReference type="ChEBI" id="CHEBI:30616"/>
        <dbReference type="ChEBI" id="CHEBI:61977"/>
        <dbReference type="ChEBI" id="CHEBI:456216"/>
        <dbReference type="EC" id="2.7.11.1"/>
    </reaction>
</comment>
<dbReference type="PANTHER" id="PTHR43895:SF32">
    <property type="entry name" value="SERINE_THREONINE-PROTEIN KINASE CHK1"/>
    <property type="match status" value="1"/>
</dbReference>
<comment type="caution">
    <text evidence="11">The sequence shown here is derived from an EMBL/GenBank/DDBJ whole genome shotgun (WGS) entry which is preliminary data.</text>
</comment>
<accession>A0A5N6L1R9</accession>
<dbReference type="SUPFAM" id="SSF56112">
    <property type="entry name" value="Protein kinase-like (PK-like)"/>
    <property type="match status" value="1"/>
</dbReference>
<protein>
    <recommendedName>
        <fullName evidence="1">non-specific serine/threonine protein kinase</fullName>
        <ecNumber evidence="1">2.7.11.1</ecNumber>
    </recommendedName>
</protein>